<name>A0ACC2WKB9_9TREE</name>
<protein>
    <submittedName>
        <fullName evidence="1">Uncharacterized protein</fullName>
    </submittedName>
</protein>
<keyword evidence="2" id="KW-1185">Reference proteome</keyword>
<evidence type="ECO:0000313" key="2">
    <source>
        <dbReference type="Proteomes" id="UP001243375"/>
    </source>
</evidence>
<dbReference type="EMBL" id="JASBWU010000034">
    <property type="protein sequence ID" value="KAJ9111002.1"/>
    <property type="molecule type" value="Genomic_DNA"/>
</dbReference>
<organism evidence="1 2">
    <name type="scientific">Naganishia vaughanmartiniae</name>
    <dbReference type="NCBI Taxonomy" id="1424756"/>
    <lineage>
        <taxon>Eukaryota</taxon>
        <taxon>Fungi</taxon>
        <taxon>Dikarya</taxon>
        <taxon>Basidiomycota</taxon>
        <taxon>Agaricomycotina</taxon>
        <taxon>Tremellomycetes</taxon>
        <taxon>Filobasidiales</taxon>
        <taxon>Filobasidiaceae</taxon>
        <taxon>Naganishia</taxon>
    </lineage>
</organism>
<proteinExistence type="predicted"/>
<reference evidence="1" key="1">
    <citation type="submission" date="2023-04" db="EMBL/GenBank/DDBJ databases">
        <title>Draft Genome sequencing of Naganishia species isolated from polar environments using Oxford Nanopore Technology.</title>
        <authorList>
            <person name="Leo P."/>
            <person name="Venkateswaran K."/>
        </authorList>
    </citation>
    <scope>NUCLEOTIDE SEQUENCE</scope>
    <source>
        <strain evidence="1">MNA-CCFEE 5425</strain>
    </source>
</reference>
<gene>
    <name evidence="1" type="ORF">QFC22_006647</name>
</gene>
<comment type="caution">
    <text evidence="1">The sequence shown here is derived from an EMBL/GenBank/DDBJ whole genome shotgun (WGS) entry which is preliminary data.</text>
</comment>
<accession>A0ACC2WKB9</accession>
<dbReference type="Proteomes" id="UP001243375">
    <property type="component" value="Unassembled WGS sequence"/>
</dbReference>
<evidence type="ECO:0000313" key="1">
    <source>
        <dbReference type="EMBL" id="KAJ9111002.1"/>
    </source>
</evidence>
<sequence>MDDDRQVVLFVPNMHCPSCVQHIETLLEPFAKAPTGNLGQYNAYMTDLKISWLDHTISFSVHSCRKGPRKIARHFCKQLVKDVIEDLEDGGGFDVESLKYCSTEEPFGKDMESGFAQPGTLSHQQTPLQTSHRPSTVMAWLLPWRTDQARRHRQEERVRRHLESCTLCQNSNRVEDADVNERGVIATETGPPRGFYELTLSVEGMTCAYVFLSSLFVNTAELSRLLRCPVCSWIPMQNADPILLPSLQSSCTGSIASALAPVNNPGIRSVNVNLLGASVTVVYDSTLLAAETINDMVEDAGFGSEILLNAPVASEGRNEVTLTSSQMETWKTTLSISGMTCASCTTSISEGLKRDPRIRKTDVNLLEASADVIHLAEMKAEEVKVLVEDIGFEADVISTILVENEDSAGNTGSMQQPNSESKNRTVRIGVEGIFCSDCVRKLNSYLESISENLVAYEPFTGNHDYCTITYRPRDPYTVRQLLRQISDIAPEFDARVVKPVTAADRGREIQRKERWVLFWHFLFSFIASVPTFVITAGSRSTWKAFFTFGSMDLLVVLSTTTAYFASLAMLILDLKDGAPRGDMRMAKRRATFFDSSVFLIMFILGGRVLEAFAKSKATTALLLPDFVLDGSAAAHSSTGPGKKRALSPDGDSSMKQNVPSHQTSASRADPVTISVDHLEYDDVILLRPGDMPPADGIIVDGSSGFDESSLTGEALLVKKTPGDIVMTGTVNQNAAVAVRVVKIGQETMIEGIIRAVSNASSKKAPIEKVAERITGVFVPVIVYLAIVDLAVWLAVTLSGSLSEKYLPMGERDLGGRVFFALQFAIAVVVVACPCGIGLAAPCAQAVGTGIAAVAGILAAGGGEAFQRTTATTDIVFDKTGTLTQGGALKVTDVSFATKNTLALTDAQAEYALLQAILISESRSSHPLAAAIVEWAKEHPLLLQDHRQDGIRLEAKSIAEISGKGIQASFTVESDQGCREMDFAIGNERLMRDIGMKKLATDEETTLNGWKSQAKSVVISAYRVKNSPEEEGFQSAYSLALADALRPEAKDVIQQLKTSGFRVHMLSGDNKQTARAVAAQLGFEDENVIAEVLPEEKGEHIARLQERAMRSVEVSGRGRFNPFKWLGRRRGGESKPIVMFVGAAGVFYPLGNTRLPPVWAALAMALSSTS</sequence>